<evidence type="ECO:0000313" key="3">
    <source>
        <dbReference type="Proteomes" id="UP001054837"/>
    </source>
</evidence>
<keyword evidence="3" id="KW-1185">Reference proteome</keyword>
<reference evidence="2 3" key="1">
    <citation type="submission" date="2021-06" db="EMBL/GenBank/DDBJ databases">
        <title>Caerostris darwini draft genome.</title>
        <authorList>
            <person name="Kono N."/>
            <person name="Arakawa K."/>
        </authorList>
    </citation>
    <scope>NUCLEOTIDE SEQUENCE [LARGE SCALE GENOMIC DNA]</scope>
</reference>
<gene>
    <name evidence="2" type="ORF">CDAR_36251</name>
</gene>
<protein>
    <recommendedName>
        <fullName evidence="1">C2H2-type domain-containing protein</fullName>
    </recommendedName>
</protein>
<proteinExistence type="predicted"/>
<name>A0AAV4SFC0_9ARAC</name>
<dbReference type="EMBL" id="BPLQ01007614">
    <property type="protein sequence ID" value="GIY31152.1"/>
    <property type="molecule type" value="Genomic_DNA"/>
</dbReference>
<comment type="caution">
    <text evidence="2">The sequence shown here is derived from an EMBL/GenBank/DDBJ whole genome shotgun (WGS) entry which is preliminary data.</text>
</comment>
<evidence type="ECO:0000313" key="2">
    <source>
        <dbReference type="EMBL" id="GIY31152.1"/>
    </source>
</evidence>
<dbReference type="Proteomes" id="UP001054837">
    <property type="component" value="Unassembled WGS sequence"/>
</dbReference>
<accession>A0AAV4SFC0</accession>
<dbReference type="PROSITE" id="PS00028">
    <property type="entry name" value="ZINC_FINGER_C2H2_1"/>
    <property type="match status" value="1"/>
</dbReference>
<sequence length="310" mass="34167">MNSTPFSVTAALDCFESSLDSSFSPICHRTRSQLAVKAPKYVTDQTINTFSCTDLGNFSTDIDNNNLINNDVGIAMDELLQNILPCTPPPQTQPSVTCHSSSPSTIIQIEDSESVIPHPRHPCDSPSTIVVMEDDTHCAEPIGLCHDTGIDEVALYPSDLEVRELFSDSPLCQRFDFINLTCIECRRRFYSVGGLENHLLVVHDIRLDNSNDNPSTSAQTYSHNVLPPPEMVSFGPTTGPPKCALSPAKTWATVGTSLPYLLLRLTSKLLERKSRSDLHDNPDEVSHVVLMPVKPLTKSNEHKAPSRRIT</sequence>
<dbReference type="InterPro" id="IPR013087">
    <property type="entry name" value="Znf_C2H2_type"/>
</dbReference>
<feature type="domain" description="C2H2-type" evidence="1">
    <location>
        <begin position="182"/>
        <end position="203"/>
    </location>
</feature>
<dbReference type="AlphaFoldDB" id="A0AAV4SFC0"/>
<evidence type="ECO:0000259" key="1">
    <source>
        <dbReference type="PROSITE" id="PS00028"/>
    </source>
</evidence>
<organism evidence="2 3">
    <name type="scientific">Caerostris darwini</name>
    <dbReference type="NCBI Taxonomy" id="1538125"/>
    <lineage>
        <taxon>Eukaryota</taxon>
        <taxon>Metazoa</taxon>
        <taxon>Ecdysozoa</taxon>
        <taxon>Arthropoda</taxon>
        <taxon>Chelicerata</taxon>
        <taxon>Arachnida</taxon>
        <taxon>Araneae</taxon>
        <taxon>Araneomorphae</taxon>
        <taxon>Entelegynae</taxon>
        <taxon>Araneoidea</taxon>
        <taxon>Araneidae</taxon>
        <taxon>Caerostris</taxon>
    </lineage>
</organism>